<dbReference type="PROSITE" id="PS00012">
    <property type="entry name" value="PHOSPHOPANTETHEINE"/>
    <property type="match status" value="2"/>
</dbReference>
<proteinExistence type="inferred from homology"/>
<feature type="domain" description="Carrier" evidence="7">
    <location>
        <begin position="962"/>
        <end position="1037"/>
    </location>
</feature>
<dbReference type="Gene3D" id="3.30.559.30">
    <property type="entry name" value="Nonribosomal peptide synthetase, condensation domain"/>
    <property type="match status" value="4"/>
</dbReference>
<dbReference type="CDD" id="cd19543">
    <property type="entry name" value="DCL_NRPS"/>
    <property type="match status" value="1"/>
</dbReference>
<dbReference type="Pfam" id="PF00668">
    <property type="entry name" value="Condensation"/>
    <property type="match status" value="4"/>
</dbReference>
<evidence type="ECO:0000256" key="4">
    <source>
        <dbReference type="ARBA" id="ARBA00022553"/>
    </source>
</evidence>
<dbReference type="NCBIfam" id="TIGR01733">
    <property type="entry name" value="AA-adenyl-dom"/>
    <property type="match status" value="3"/>
</dbReference>
<evidence type="ECO:0000256" key="3">
    <source>
        <dbReference type="ARBA" id="ARBA00022450"/>
    </source>
</evidence>
<evidence type="ECO:0000313" key="8">
    <source>
        <dbReference type="EMBL" id="MDQ0416437.1"/>
    </source>
</evidence>
<accession>A0AAJ1TG68</accession>
<dbReference type="InterPro" id="IPR020845">
    <property type="entry name" value="AMP-binding_CS"/>
</dbReference>
<dbReference type="InterPro" id="IPR001242">
    <property type="entry name" value="Condensation_dom"/>
</dbReference>
<dbReference type="GO" id="GO:0031177">
    <property type="term" value="F:phosphopantetheine binding"/>
    <property type="evidence" value="ECO:0007669"/>
    <property type="project" value="InterPro"/>
</dbReference>
<dbReference type="PROSITE" id="PS50075">
    <property type="entry name" value="CARRIER"/>
    <property type="match status" value="3"/>
</dbReference>
<dbReference type="GO" id="GO:0017000">
    <property type="term" value="P:antibiotic biosynthetic process"/>
    <property type="evidence" value="ECO:0007669"/>
    <property type="project" value="UniProtKB-KW"/>
</dbReference>
<dbReference type="Gene3D" id="2.30.38.10">
    <property type="entry name" value="Luciferase, Domain 3"/>
    <property type="match status" value="3"/>
</dbReference>
<keyword evidence="9" id="KW-1185">Reference proteome</keyword>
<dbReference type="Pfam" id="PF00550">
    <property type="entry name" value="PP-binding"/>
    <property type="match status" value="3"/>
</dbReference>
<dbReference type="GO" id="GO:0008610">
    <property type="term" value="P:lipid biosynthetic process"/>
    <property type="evidence" value="ECO:0007669"/>
    <property type="project" value="UniProtKB-ARBA"/>
</dbReference>
<dbReference type="InterPro" id="IPR020806">
    <property type="entry name" value="PKS_PP-bd"/>
</dbReference>
<dbReference type="PROSITE" id="PS00455">
    <property type="entry name" value="AMP_BINDING"/>
    <property type="match status" value="3"/>
</dbReference>
<dbReference type="InterPro" id="IPR000873">
    <property type="entry name" value="AMP-dep_synth/lig_dom"/>
</dbReference>
<dbReference type="GO" id="GO:0005829">
    <property type="term" value="C:cytosol"/>
    <property type="evidence" value="ECO:0007669"/>
    <property type="project" value="TreeGrafter"/>
</dbReference>
<dbReference type="SMART" id="SM00823">
    <property type="entry name" value="PKS_PP"/>
    <property type="match status" value="3"/>
</dbReference>
<dbReference type="SUPFAM" id="SSF52777">
    <property type="entry name" value="CoA-dependent acyltransferases"/>
    <property type="match status" value="8"/>
</dbReference>
<evidence type="ECO:0000256" key="2">
    <source>
        <dbReference type="ARBA" id="ARBA00006432"/>
    </source>
</evidence>
<dbReference type="Gene3D" id="3.30.300.30">
    <property type="match status" value="3"/>
</dbReference>
<dbReference type="FunFam" id="1.10.1200.10:FF:000005">
    <property type="entry name" value="Nonribosomal peptide synthetase 1"/>
    <property type="match status" value="3"/>
</dbReference>
<gene>
    <name evidence="8" type="ORF">J2Z48_000601</name>
</gene>
<dbReference type="Pfam" id="PF13193">
    <property type="entry name" value="AMP-binding_C"/>
    <property type="match status" value="3"/>
</dbReference>
<dbReference type="SUPFAM" id="SSF47336">
    <property type="entry name" value="ACP-like"/>
    <property type="match status" value="3"/>
</dbReference>
<evidence type="ECO:0000256" key="5">
    <source>
        <dbReference type="ARBA" id="ARBA00022737"/>
    </source>
</evidence>
<evidence type="ECO:0000256" key="6">
    <source>
        <dbReference type="ARBA" id="ARBA00023194"/>
    </source>
</evidence>
<dbReference type="SUPFAM" id="SSF56801">
    <property type="entry name" value="Acetyl-CoA synthetase-like"/>
    <property type="match status" value="3"/>
</dbReference>
<dbReference type="Pfam" id="PF00501">
    <property type="entry name" value="AMP-binding"/>
    <property type="match status" value="3"/>
</dbReference>
<dbReference type="InterPro" id="IPR036736">
    <property type="entry name" value="ACP-like_sf"/>
</dbReference>
<keyword evidence="6" id="KW-0045">Antibiotic biosynthesis</keyword>
<dbReference type="Gene3D" id="1.10.1200.10">
    <property type="entry name" value="ACP-like"/>
    <property type="match status" value="3"/>
</dbReference>
<dbReference type="InterPro" id="IPR025110">
    <property type="entry name" value="AMP-bd_C"/>
</dbReference>
<dbReference type="InterPro" id="IPR010071">
    <property type="entry name" value="AA_adenyl_dom"/>
</dbReference>
<keyword evidence="4" id="KW-0597">Phosphoprotein</keyword>
<dbReference type="CDD" id="cd19534">
    <property type="entry name" value="E_NRPS"/>
    <property type="match status" value="1"/>
</dbReference>
<dbReference type="GO" id="GO:0003824">
    <property type="term" value="F:catalytic activity"/>
    <property type="evidence" value="ECO:0007669"/>
    <property type="project" value="InterPro"/>
</dbReference>
<dbReference type="Proteomes" id="UP001238450">
    <property type="component" value="Unassembled WGS sequence"/>
</dbReference>
<dbReference type="FunFam" id="3.30.559.30:FF:000001">
    <property type="entry name" value="Non-ribosomal peptide synthetase"/>
    <property type="match status" value="1"/>
</dbReference>
<comment type="similarity">
    <text evidence="2">Belongs to the ATP-dependent AMP-binding enzyme family.</text>
</comment>
<dbReference type="PANTHER" id="PTHR45527:SF1">
    <property type="entry name" value="FATTY ACID SYNTHASE"/>
    <property type="match status" value="1"/>
</dbReference>
<feature type="domain" description="Carrier" evidence="7">
    <location>
        <begin position="1985"/>
        <end position="2060"/>
    </location>
</feature>
<dbReference type="GO" id="GO:0044550">
    <property type="term" value="P:secondary metabolite biosynthetic process"/>
    <property type="evidence" value="ECO:0007669"/>
    <property type="project" value="UniProtKB-ARBA"/>
</dbReference>
<dbReference type="SMART" id="SM01294">
    <property type="entry name" value="PKS_PP_betabranch"/>
    <property type="match status" value="1"/>
</dbReference>
<protein>
    <submittedName>
        <fullName evidence="8">Amino acid adenylation domain-containing protein/non-ribosomal peptide synthase protein (TIGR01720 family)</fullName>
    </submittedName>
</protein>
<dbReference type="FunFam" id="2.30.38.10:FF:000001">
    <property type="entry name" value="Non-ribosomal peptide synthetase PvdI"/>
    <property type="match status" value="3"/>
</dbReference>
<sequence>MFHKNNVEDMYYLSPMQTGMLYHSLQDTHAYLVQTNFTLRGHVDPTIFSESFQRLMDHHGILRTVFIHKKVARPMQVVLKHREASMEWIDITHLSEEEKGVYTQQVRQRDKEKGFHLSKDPLMRMTVIQTHSDVYQLIWSYHHILVDGWCKDILMGDFFNIYESLLHRKPVELEPSLPYSQYIKWIESQDSEAALDFWRKRLQDYEQKAVVRETNHHLVDGEQKAETLEQLFTIQSDISQRLLSMAKKYQVTLNHVIQSILGVLLQRYNNVQDVVFGSVVSGRPPEIDGVEKILGLFINTVPVRIQANPEQKFSDLISKVHKMDIESKQVEYISLAEIQAHSPLKQNLFEVLYIFQNIPIQTSSEDDQKKEELGFTLHSEDHHDHDQTNYDFTFVAASDQEIKVLITYNASLYDREIIERFMQHFTSVVEQVTINPEMLTADIEMITEEEKTWLLTEGTGTQIPSSKDQTIIDLFEEQVRKCPDQVAVVFEEEELTYQELDHRATQLAHVLRAHGVGRESIVGLMVEKSLEMIVGVFGVLKAGGAYLPIDPSYPEDRIDYMLVDCDVKLLLVQQGIKAPETYRGEVLLIDEASIYDGEPMTLEPINQALDLAYIIYTSGSTGKPKGIMIEHQSVINLSLNAGTYGIKAGERVLQLASISFDSSVGDIFYTLLTGASLYIPSRETMLSGLDLIDWLKRKEITIIHFVPVSFLKQLPHGELPLLHTISTGGEVLTSDVVDVWGVNRTFLNAYGPSETTVDASIGRCNPREMKPSIGKPIVNKQIYILNEDRKLQPMGVSGEIYIGGEGIARGYWKRPDLTAERFVDNPFIPGTKMYRTGDRARWLSDGTIEFMERMDDQVKIRGYRIELGEITNCLLTHPAVKDAVVIARNDEGEVYLCAYLVPQEESVSSGMREYLGKMIPDYMVPAFYVEVDQLPTTPNGKINYRALPAPDLSTYLNESYVAPTNETERKLVSIWQEVLGLERVGTQDHFFARGGHSLKAMMLVSKIQKTFEVDFGLQQVFQSSTLKEMAKWIQGASQSVYAAIPVAQSREYYPVSSAQKRMYVMQQMDLNSSSYNIPTFMRVKGKLDVKRLEEAFCRLIERHESFRTSFVMIEGKLHQKIETEVSFSITQLESTEQEATEWVGKFIRPFNLSQAPLVRVAVIHLAPEESLLLLDMHHIISDGVSTDLLFTELMQLYRGNEVPELRLQYKDYAVWQQEMQESEWMKEQEKYWLETMAGETPVLHLPTDYPRPLTRSFEGSYVEFQLDEETTQKLKQISLNQDTTLYMTLLTLYTTLLHKYSAQEDIIVGSPIAGRPHADLENIMGMFVSTLAMRNYPSGEKTFHQLLQEVKGNTLEAFQHQDYPLEELVEKLSISRDLSRNPLFDTMFAMQNMEMADLTLDGLVLSPYEQESKIAKFDLTLSAAEEGERLLFAFEYDTHLFKEETIERMVDHFLQLIDQVCQYPDRKIGRLNLLTKWEERLATFHDTTVSYHKDQTIVKLFEAKVEKTPEQIAVVYKAESLTYKELDRRSNQLAHTLRAKGVDRETIVGLMVENSVEMIVGALGILKAGGAYLPIDQGYPQARINYMLEDSGTQILLTQRHLVENISIEREIECLTPEQWVQESDEKVKVEGSPTDLAYVIYTSGSTGTPKGVMVEHRSLVNLSCWHVREFGITKADRSAKFASFGFDASVWEIFPYLISGAAIHILPEEIRLDLHELNQYFEQNQITISFLPTQFCEQFMELNNQSLRILLTGGDKLTRYTPQRYKVINNYGPTENTVVTTSFVVSEQMGNIPIGKPIDNVRTYVLNSHQQLQPMGIVGELCVGGDSLARGYLHNPELTAEKFIDNPFVPGEKLYRTGDLVKMLNDGNIVFMGRIDHQVKIRGYRIELGEITSELLSHPSVKEAVVTTRLDSHHQAYLCAYIVSEQEWNAEELKSHLSQNLPSYMIPVAFVSMEEIPLTINGKVDQASLPEPDLSTFGSESYVAPTTETEIRLVSIWREVLGMERIGIEDHFFDLGGHSLKGMTLVSKVQKEFEVDFGLQEVFQAPILKEMAQRIQEASQSIYAAIPVAPSREYYPVSSAQKRMYVIQQMDVDSVSYNMPIPMRIKGNLDIDRLEESICQLIQRHESFRTSFAMIEGEPRQRIAPEVPFSINRVESSEHEAMKMVAEFVRPFNLNQAPLLRATVMKLAPEESLLLLDMHHIISDGVSTDLFFKELMQLYRGDEVPELRIQYKDYAVWQQEMQESEWMREQEKHWLKVMAGEIPVLHLPTDYPRPLIRSFEGANVAFQLGEEATHKLKQLARDQETTLYMTLLTMYTTFLHKYSGQEDIIVGSPIAGRPHADLANIMGMFVNTLAIRNDLSGEKTFYQLLQEVKSHTLEAFKHQDYPLEELVEKLNIPRDLSRNPLFDTMFAMQNMDLAELTLEGLVLSPYEQEDKVAKFDLTLSAVEEGDELWFNFEYDTRLFKQETIERMVDHLIHLMDQVCQHPEREIARLTLLTKQEEETLKSLNDTGVAYPKDQTIVELFTKQAEKTPEQIAVVYQEESLTYKELDQRSNQLAHTLRAKGVRRETIVGLMVDRSVEMIVGVLGILKAGGAYLPIDREYPQARIDYLLEDSGVQILLTQSHLTANRTTGRKVEALAPEQWAQGSNEPLNLDGSPNDLAYVIYTSGSTGNPKGVMVDHQAIIRLVKNTNYLDFSQKHRILQTGSIVFDASTFEIWGSLLNGGELYLIDKDQLLTPQELQSAIERYQITTMWLTAPFFCQLVEQNEEIFAGLRHLLVGGDALSPSHINKVRGKYAGLKIYNGYGPTENTTFSTVYEIKEEHSENIPIGRPITNSTAYVVDSQLQLQPIGVMGELCVGGDGLARGYLNNPELTAEKFIDNPFVSGEKLYRTGDLVKMLDDGNIVFIGRIDHQVKIRGYRVEPGEIARQLVTHQAIQEAYVTVYQEESGQASLCAYVSVDEEMEIAELRRYVKGLLPDYMVPSYFVQMETLPLTVNGKVDRNMLPKPDRSIPSHSYVAPTNEIEEKLVSIWQEVLGIEPISIDQSFYELGGDSIKAVQVAARLNQHSLKLEMKYLLQHPTIQELSNYVKAKKVEISQELVQGEVGLGPIQEWFFERDFADRHHWNQTMMIRYEGRLDPAIIQQVFQKIVEHHDALRMRYRFEDGAVTQINQGLEGEHFTLEVVDLRMESEANVHDQVEQEATRLNGSLDLEKGPLVRLGLIQTKEADHFLMIIHHLVVDGISWRILFEDFVQGYKQVESGQEVAFQPKTHSYQEWASELKKYADSHQIQKQMDYWKGIEHTPTQPLPKDHSSTMTRWADSDAVSIQLSEEETENLLKKVHRAYKTEINDLLLIALGQAFQEWSGENKVLIQLEGHGREEILDGMDINRTIGWFTSAYPVILDMNHSEDFPLQLKTIKEMLRNIPNKGVDYGIIRYMSKEEFEWNLLPEISFNYLGQFDQDRTSETFGFSTLPTGQMFSSHSEKPFSIDVTGSIENGSLSIQFIYSTKQYKNETITSIANSYKTYLLEVMNHCMEKKEIEVTPSDFTSSELSLDELDDVFAVLGKGR</sequence>
<dbReference type="GO" id="GO:0043041">
    <property type="term" value="P:amino acid activation for nonribosomal peptide biosynthetic process"/>
    <property type="evidence" value="ECO:0007669"/>
    <property type="project" value="TreeGrafter"/>
</dbReference>
<dbReference type="InterPro" id="IPR045851">
    <property type="entry name" value="AMP-bd_C_sf"/>
</dbReference>
<dbReference type="Gene3D" id="3.30.559.10">
    <property type="entry name" value="Chloramphenicol acetyltransferase-like domain"/>
    <property type="match status" value="4"/>
</dbReference>
<dbReference type="RefSeq" id="WP_307250876.1">
    <property type="nucleotide sequence ID" value="NZ_JAUSUV010000002.1"/>
</dbReference>
<evidence type="ECO:0000259" key="7">
    <source>
        <dbReference type="PROSITE" id="PS50075"/>
    </source>
</evidence>
<comment type="cofactor">
    <cofactor evidence="1">
        <name>pantetheine 4'-phosphate</name>
        <dbReference type="ChEBI" id="CHEBI:47942"/>
    </cofactor>
</comment>
<dbReference type="FunFam" id="3.40.50.980:FF:000001">
    <property type="entry name" value="Non-ribosomal peptide synthetase"/>
    <property type="match status" value="3"/>
</dbReference>
<dbReference type="InterPro" id="IPR009081">
    <property type="entry name" value="PP-bd_ACP"/>
</dbReference>
<dbReference type="NCBIfam" id="TIGR01720">
    <property type="entry name" value="NRPS-para261"/>
    <property type="match status" value="1"/>
</dbReference>
<evidence type="ECO:0000313" key="9">
    <source>
        <dbReference type="Proteomes" id="UP001238450"/>
    </source>
</evidence>
<evidence type="ECO:0000256" key="1">
    <source>
        <dbReference type="ARBA" id="ARBA00001957"/>
    </source>
</evidence>
<dbReference type="InterPro" id="IPR006162">
    <property type="entry name" value="Ppantetheine_attach_site"/>
</dbReference>
<reference evidence="8 9" key="1">
    <citation type="submission" date="2023-07" db="EMBL/GenBank/DDBJ databases">
        <title>Genomic Encyclopedia of Type Strains, Phase IV (KMG-IV): sequencing the most valuable type-strain genomes for metagenomic binning, comparative biology and taxonomic classification.</title>
        <authorList>
            <person name="Goeker M."/>
        </authorList>
    </citation>
    <scope>NUCLEOTIDE SEQUENCE [LARGE SCALE GENOMIC DNA]</scope>
    <source>
        <strain evidence="8 9">DSM 46876</strain>
    </source>
</reference>
<feature type="domain" description="Carrier" evidence="7">
    <location>
        <begin position="3018"/>
        <end position="3092"/>
    </location>
</feature>
<dbReference type="PANTHER" id="PTHR45527">
    <property type="entry name" value="NONRIBOSOMAL PEPTIDE SYNTHETASE"/>
    <property type="match status" value="1"/>
</dbReference>
<dbReference type="EMBL" id="JAUSUV010000002">
    <property type="protein sequence ID" value="MDQ0416437.1"/>
    <property type="molecule type" value="Genomic_DNA"/>
</dbReference>
<name>A0AAJ1TG68_9BACL</name>
<dbReference type="InterPro" id="IPR023213">
    <property type="entry name" value="CAT-like_dom_sf"/>
</dbReference>
<keyword evidence="3" id="KW-0596">Phosphopantetheine</keyword>
<comment type="caution">
    <text evidence="8">The sequence shown here is derived from an EMBL/GenBank/DDBJ whole genome shotgun (WGS) entry which is preliminary data.</text>
</comment>
<dbReference type="FunFam" id="3.40.50.12780:FF:000012">
    <property type="entry name" value="Non-ribosomal peptide synthetase"/>
    <property type="match status" value="3"/>
</dbReference>
<dbReference type="NCBIfam" id="NF003417">
    <property type="entry name" value="PRK04813.1"/>
    <property type="match status" value="3"/>
</dbReference>
<dbReference type="InterPro" id="IPR010060">
    <property type="entry name" value="NRPS_synth"/>
</dbReference>
<organism evidence="8 9">
    <name type="scientific">Croceifilum oryzae</name>
    <dbReference type="NCBI Taxonomy" id="1553429"/>
    <lineage>
        <taxon>Bacteria</taxon>
        <taxon>Bacillati</taxon>
        <taxon>Bacillota</taxon>
        <taxon>Bacilli</taxon>
        <taxon>Bacillales</taxon>
        <taxon>Thermoactinomycetaceae</taxon>
        <taxon>Croceifilum</taxon>
    </lineage>
</organism>
<dbReference type="CDD" id="cd12117">
    <property type="entry name" value="A_NRPS_Srf_like"/>
    <property type="match status" value="1"/>
</dbReference>
<dbReference type="FunFam" id="3.30.300.30:FF:000010">
    <property type="entry name" value="Enterobactin synthetase component F"/>
    <property type="match status" value="3"/>
</dbReference>
<dbReference type="Gene3D" id="3.40.50.980">
    <property type="match status" value="6"/>
</dbReference>
<keyword evidence="5" id="KW-0677">Repeat</keyword>
<dbReference type="CDD" id="cd19531">
    <property type="entry name" value="LCL_NRPS-like"/>
    <property type="match status" value="2"/>
</dbReference>